<reference evidence="3 5" key="1">
    <citation type="submission" date="2017-11" db="EMBL/GenBank/DDBJ databases">
        <title>The genome of Rhizophagus clarus HR1 reveals common genetic basis of auxotrophy among arbuscular mycorrhizal fungi.</title>
        <authorList>
            <person name="Kobayashi Y."/>
        </authorList>
    </citation>
    <scope>NUCLEOTIDE SEQUENCE [LARGE SCALE GENOMIC DNA]</scope>
    <source>
        <strain evidence="3 5">HR1</strain>
    </source>
</reference>
<keyword evidence="5" id="KW-1185">Reference proteome</keyword>
<feature type="region of interest" description="Disordered" evidence="2">
    <location>
        <begin position="329"/>
        <end position="418"/>
    </location>
</feature>
<reference evidence="4" key="2">
    <citation type="submission" date="2019-10" db="EMBL/GenBank/DDBJ databases">
        <title>Conservation and host-specific expression of non-tandemly repeated heterogenous ribosome RNA gene in arbuscular mycorrhizal fungi.</title>
        <authorList>
            <person name="Maeda T."/>
            <person name="Kobayashi Y."/>
            <person name="Nakagawa T."/>
            <person name="Ezawa T."/>
            <person name="Yamaguchi K."/>
            <person name="Bino T."/>
            <person name="Nishimoto Y."/>
            <person name="Shigenobu S."/>
            <person name="Kawaguchi M."/>
        </authorList>
    </citation>
    <scope>NUCLEOTIDE SEQUENCE</scope>
    <source>
        <strain evidence="4">HR1</strain>
    </source>
</reference>
<evidence type="ECO:0000313" key="4">
    <source>
        <dbReference type="EMBL" id="GES97220.1"/>
    </source>
</evidence>
<dbReference type="Proteomes" id="UP000615446">
    <property type="component" value="Unassembled WGS sequence"/>
</dbReference>
<keyword evidence="1" id="KW-0175">Coiled coil</keyword>
<gene>
    <name evidence="4" type="ORF">RCL2_002380800</name>
    <name evidence="3" type="ORF">RclHR1_01240007</name>
</gene>
<dbReference type="Proteomes" id="UP000247702">
    <property type="component" value="Unassembled WGS sequence"/>
</dbReference>
<feature type="compositionally biased region" description="Polar residues" evidence="2">
    <location>
        <begin position="381"/>
        <end position="418"/>
    </location>
</feature>
<feature type="coiled-coil region" evidence="1">
    <location>
        <begin position="7"/>
        <end position="34"/>
    </location>
</feature>
<proteinExistence type="predicted"/>
<accession>A0A2Z6R012</accession>
<sequence>MSSNNEILKLRNKIKLLEEKNKKLNDENSEWQNYIGKATTFSLNDSDVNHSAQLTRDIKSVQDKITNYVGNLRPKVDINFEEVNKLLHFYGCHAQVCSKENDLLQVKAVLQRHVFEVIINGAKNHESWLEGEIYNKADELLELLSKLSTSCVGANEINRALPIKIRQQIYGLLGSLGLANNTEDKNEEHPIIVGIKNKLNETINKLRTIKDPNKSSKHDDMATNLIQELIRIYFFRLQVQEPAVRTIWFKYDDNIDPNLMEGRWDDEDTDEDKDNNPLVLLCSFPLFVANYGEQGQKIYSRAKIIHHFKQVRQEQVEQDEQVEQVEHVGQVEQVEPVEGSNRGGNPGDSSQSGNPRGGDPEGNSSENNDENPGGNRDENPDSSQSGNLESNQYKNPGWQSSVNVNSRNRTVYRGSHSN</sequence>
<evidence type="ECO:0000313" key="5">
    <source>
        <dbReference type="Proteomes" id="UP000247702"/>
    </source>
</evidence>
<evidence type="ECO:0000313" key="3">
    <source>
        <dbReference type="EMBL" id="GBB85956.1"/>
    </source>
</evidence>
<dbReference type="OrthoDB" id="8191482at2759"/>
<dbReference type="AlphaFoldDB" id="A0A2Z6R012"/>
<evidence type="ECO:0000256" key="1">
    <source>
        <dbReference type="SAM" id="Coils"/>
    </source>
</evidence>
<dbReference type="STRING" id="94130.A0A2Z6R012"/>
<feature type="compositionally biased region" description="Low complexity" evidence="2">
    <location>
        <begin position="329"/>
        <end position="338"/>
    </location>
</feature>
<dbReference type="EMBL" id="BEXD01000269">
    <property type="protein sequence ID" value="GBB85956.1"/>
    <property type="molecule type" value="Genomic_DNA"/>
</dbReference>
<comment type="caution">
    <text evidence="3">The sequence shown here is derived from an EMBL/GenBank/DDBJ whole genome shotgun (WGS) entry which is preliminary data.</text>
</comment>
<name>A0A2Z6R012_9GLOM</name>
<dbReference type="EMBL" id="BLAL01000257">
    <property type="protein sequence ID" value="GES97220.1"/>
    <property type="molecule type" value="Genomic_DNA"/>
</dbReference>
<evidence type="ECO:0000256" key="2">
    <source>
        <dbReference type="SAM" id="MobiDB-lite"/>
    </source>
</evidence>
<organism evidence="3 5">
    <name type="scientific">Rhizophagus clarus</name>
    <dbReference type="NCBI Taxonomy" id="94130"/>
    <lineage>
        <taxon>Eukaryota</taxon>
        <taxon>Fungi</taxon>
        <taxon>Fungi incertae sedis</taxon>
        <taxon>Mucoromycota</taxon>
        <taxon>Glomeromycotina</taxon>
        <taxon>Glomeromycetes</taxon>
        <taxon>Glomerales</taxon>
        <taxon>Glomeraceae</taxon>
        <taxon>Rhizophagus</taxon>
    </lineage>
</organism>
<protein>
    <submittedName>
        <fullName evidence="3">Uncharacterized protein</fullName>
    </submittedName>
</protein>